<dbReference type="AlphaFoldDB" id="A0A165L0Q8"/>
<accession>A0A165L0Q8</accession>
<dbReference type="RefSeq" id="WP_303682392.1">
    <property type="nucleotide sequence ID" value="NZ_LVWG01000036.1"/>
</dbReference>
<evidence type="ECO:0000256" key="1">
    <source>
        <dbReference type="SAM" id="Phobius"/>
    </source>
</evidence>
<sequence length="141" mass="15414">MPTRRPNIFRSAWRFFEILLFFGISVLGFGLLFKTSTFGSRSKEKVRQQHAATAAAFEATLLSRAATLQPECLVLSLQEALSSSVIPTHAEQTEPGTRTSAVTTGTTIIPQAHPALTRIPAFRRAIALPANLLQENPVLLI</sequence>
<dbReference type="EMBL" id="LVWG01000036">
    <property type="protein sequence ID" value="KZK73428.1"/>
    <property type="molecule type" value="Genomic_DNA"/>
</dbReference>
<protein>
    <submittedName>
        <fullName evidence="2">Uncharacterized protein</fullName>
    </submittedName>
</protein>
<evidence type="ECO:0000313" key="3">
    <source>
        <dbReference type="Proteomes" id="UP000076481"/>
    </source>
</evidence>
<proteinExistence type="predicted"/>
<keyword evidence="1" id="KW-0812">Transmembrane</keyword>
<dbReference type="Proteomes" id="UP000076481">
    <property type="component" value="Unassembled WGS sequence"/>
</dbReference>
<gene>
    <name evidence="2" type="ORF">A3K90_01470</name>
</gene>
<name>A0A165L0Q8_PELLU</name>
<comment type="caution">
    <text evidence="2">The sequence shown here is derived from an EMBL/GenBank/DDBJ whole genome shotgun (WGS) entry which is preliminary data.</text>
</comment>
<feature type="transmembrane region" description="Helical" evidence="1">
    <location>
        <begin position="12"/>
        <end position="33"/>
    </location>
</feature>
<organism evidence="2 3">
    <name type="scientific">Pelodictyon luteolum</name>
    <dbReference type="NCBI Taxonomy" id="1100"/>
    <lineage>
        <taxon>Bacteria</taxon>
        <taxon>Pseudomonadati</taxon>
        <taxon>Chlorobiota</taxon>
        <taxon>Chlorobiia</taxon>
        <taxon>Chlorobiales</taxon>
        <taxon>Chlorobiaceae</taxon>
        <taxon>Chlorobium/Pelodictyon group</taxon>
        <taxon>Pelodictyon</taxon>
    </lineage>
</organism>
<keyword evidence="1" id="KW-0472">Membrane</keyword>
<keyword evidence="1" id="KW-1133">Transmembrane helix</keyword>
<evidence type="ECO:0000313" key="2">
    <source>
        <dbReference type="EMBL" id="KZK73428.1"/>
    </source>
</evidence>
<reference evidence="2 3" key="1">
    <citation type="submission" date="2016-03" db="EMBL/GenBank/DDBJ databases">
        <title>Speciation and ecological success in dimly lit waters: horizontal gene transfer in a green sulfur bacteria bloom unveiled by metagenomic assembly.</title>
        <authorList>
            <person name="Llorens-Mares T."/>
            <person name="Liu Z."/>
            <person name="Allen L.Z."/>
            <person name="Rusch D.B."/>
            <person name="Craig M.T."/>
            <person name="Dupont C.L."/>
            <person name="Bryant D.A."/>
            <person name="Casamayor E.O."/>
        </authorList>
    </citation>
    <scope>NUCLEOTIDE SEQUENCE [LARGE SCALE GENOMIC DNA]</scope>
    <source>
        <strain evidence="2">CIII</strain>
    </source>
</reference>